<proteinExistence type="predicted"/>
<dbReference type="RefSeq" id="WP_277279683.1">
    <property type="nucleotide sequence ID" value="NZ_JAROCY010000018.1"/>
</dbReference>
<dbReference type="PANTHER" id="PTHR42905:SF5">
    <property type="entry name" value="CARBOXYVINYL-CARBOXYPHOSPHONATE PHOSPHORYLMUTASE, CHLOROPLASTIC"/>
    <property type="match status" value="1"/>
</dbReference>
<organism evidence="1 2">
    <name type="scientific">Novosphingobium cyanobacteriorum</name>
    <dbReference type="NCBI Taxonomy" id="3024215"/>
    <lineage>
        <taxon>Bacteria</taxon>
        <taxon>Pseudomonadati</taxon>
        <taxon>Pseudomonadota</taxon>
        <taxon>Alphaproteobacteria</taxon>
        <taxon>Sphingomonadales</taxon>
        <taxon>Sphingomonadaceae</taxon>
        <taxon>Novosphingobium</taxon>
    </lineage>
</organism>
<accession>A0ABT6CLW8</accession>
<protein>
    <submittedName>
        <fullName evidence="1">Oxaloacetate decarboxylase</fullName>
    </submittedName>
</protein>
<reference evidence="1 2" key="1">
    <citation type="submission" date="2023-03" db="EMBL/GenBank/DDBJ databases">
        <title>Novosphingobium cyanobacteriorum sp. nov., isolated from a eutrophic reservoir during the Microcystis bloom period.</title>
        <authorList>
            <person name="Kang M."/>
            <person name="Le V."/>
            <person name="Ko S.-R."/>
            <person name="Lee S.-A."/>
            <person name="Ahn C.-Y."/>
        </authorList>
    </citation>
    <scope>NUCLEOTIDE SEQUENCE [LARGE SCALE GENOMIC DNA]</scope>
    <source>
        <strain evidence="1 2">HBC54</strain>
    </source>
</reference>
<dbReference type="PANTHER" id="PTHR42905">
    <property type="entry name" value="PHOSPHOENOLPYRUVATE CARBOXYLASE"/>
    <property type="match status" value="1"/>
</dbReference>
<name>A0ABT6CLW8_9SPHN</name>
<evidence type="ECO:0000313" key="1">
    <source>
        <dbReference type="EMBL" id="MDF8334912.1"/>
    </source>
</evidence>
<dbReference type="InterPro" id="IPR039556">
    <property type="entry name" value="ICL/PEPM"/>
</dbReference>
<dbReference type="Proteomes" id="UP001222770">
    <property type="component" value="Unassembled WGS sequence"/>
</dbReference>
<sequence>MTDRELSRKFLSLLEERRGLLLPGAGCALAARVIAATGFEALYITGAGLANTLHGVPDIGLVSLSEVTANITSMREVCPDLPIFADGDTGFGNAVNMYRTVQLYERAGANAIQIEDQLFPKKCGHFNGKAVIDAREMVDKVKAAVDARRDENFVIVARTDCRSMLGIDAAIERVHMYHEAGAQATFVEAPQSLEEIERVARETPGLKILNIVHGGKTPMPSMEQIKEWQFSGVLYANAALQASIRSMGNVLGHLLKVGSLSGVEGQLADFAERQVVVNKDHFDALEARYATPPAN</sequence>
<gene>
    <name evidence="1" type="ORF">POM99_17020</name>
</gene>
<comment type="caution">
    <text evidence="1">The sequence shown here is derived from an EMBL/GenBank/DDBJ whole genome shotgun (WGS) entry which is preliminary data.</text>
</comment>
<dbReference type="CDD" id="cd00377">
    <property type="entry name" value="ICL_PEPM"/>
    <property type="match status" value="1"/>
</dbReference>
<dbReference type="Gene3D" id="3.20.20.60">
    <property type="entry name" value="Phosphoenolpyruvate-binding domains"/>
    <property type="match status" value="1"/>
</dbReference>
<dbReference type="SUPFAM" id="SSF51621">
    <property type="entry name" value="Phosphoenolpyruvate/pyruvate domain"/>
    <property type="match status" value="1"/>
</dbReference>
<keyword evidence="2" id="KW-1185">Reference proteome</keyword>
<dbReference type="EMBL" id="JAROCY010000018">
    <property type="protein sequence ID" value="MDF8334912.1"/>
    <property type="molecule type" value="Genomic_DNA"/>
</dbReference>
<evidence type="ECO:0000313" key="2">
    <source>
        <dbReference type="Proteomes" id="UP001222770"/>
    </source>
</evidence>
<dbReference type="Pfam" id="PF13714">
    <property type="entry name" value="PEP_mutase"/>
    <property type="match status" value="1"/>
</dbReference>
<dbReference type="InterPro" id="IPR015813">
    <property type="entry name" value="Pyrv/PenolPyrv_kinase-like_dom"/>
</dbReference>
<dbReference type="InterPro" id="IPR040442">
    <property type="entry name" value="Pyrv_kinase-like_dom_sf"/>
</dbReference>